<dbReference type="EMBL" id="WRXO01000004">
    <property type="protein sequence ID" value="MVT41929.1"/>
    <property type="molecule type" value="Genomic_DNA"/>
</dbReference>
<keyword evidence="2" id="KW-1185">Reference proteome</keyword>
<accession>A0A6N8JCE4</accession>
<dbReference type="RefSeq" id="WP_157300569.1">
    <property type="nucleotide sequence ID" value="NZ_BAAAZB010000005.1"/>
</dbReference>
<proteinExistence type="predicted"/>
<name>A0A6N8JCE4_9BACT</name>
<dbReference type="Proteomes" id="UP000468388">
    <property type="component" value="Unassembled WGS sequence"/>
</dbReference>
<reference evidence="1 2" key="1">
    <citation type="submission" date="2019-12" db="EMBL/GenBank/DDBJ databases">
        <title>The draft genomic sequence of strain Chitinophaga oryziterrae JCM 16595.</title>
        <authorList>
            <person name="Zhang X."/>
        </authorList>
    </citation>
    <scope>NUCLEOTIDE SEQUENCE [LARGE SCALE GENOMIC DNA]</scope>
    <source>
        <strain evidence="1 2">JCM 16595</strain>
    </source>
</reference>
<comment type="caution">
    <text evidence="1">The sequence shown here is derived from an EMBL/GenBank/DDBJ whole genome shotgun (WGS) entry which is preliminary data.</text>
</comment>
<organism evidence="1 2">
    <name type="scientific">Chitinophaga oryziterrae</name>
    <dbReference type="NCBI Taxonomy" id="1031224"/>
    <lineage>
        <taxon>Bacteria</taxon>
        <taxon>Pseudomonadati</taxon>
        <taxon>Bacteroidota</taxon>
        <taxon>Chitinophagia</taxon>
        <taxon>Chitinophagales</taxon>
        <taxon>Chitinophagaceae</taxon>
        <taxon>Chitinophaga</taxon>
    </lineage>
</organism>
<evidence type="ECO:0000313" key="2">
    <source>
        <dbReference type="Proteomes" id="UP000468388"/>
    </source>
</evidence>
<gene>
    <name evidence="1" type="ORF">GO495_15165</name>
</gene>
<protein>
    <submittedName>
        <fullName evidence="1">Uncharacterized protein</fullName>
    </submittedName>
</protein>
<evidence type="ECO:0000313" key="1">
    <source>
        <dbReference type="EMBL" id="MVT41929.1"/>
    </source>
</evidence>
<sequence length="48" mass="5093">MKKDNSKKLNLGKIKIANLSTASTVKQQAVTGSWICSITIICAGVDTL</sequence>
<dbReference type="AlphaFoldDB" id="A0A6N8JCE4"/>